<comment type="caution">
    <text evidence="2">The sequence shown here is derived from an EMBL/GenBank/DDBJ whole genome shotgun (WGS) entry which is preliminary data.</text>
</comment>
<evidence type="ECO:0000256" key="1">
    <source>
        <dbReference type="SAM" id="MobiDB-lite"/>
    </source>
</evidence>
<sequence length="190" mass="21100">MQCNARTAAVAPGFFSAWRAAAHCSARGRLLPVEAFETSRRPIPAPPRPANKDKTTHSGILPHTATGKHLKLTIPGSTEKTCSFFVWFGIHVPTPLTNHKPSLRHANQRPNHMYAMVPSSFSYPESGNENVALVHLFDHLPSRALNVPVQNKSMIRDQVESDQIRSDHITSYRFRATWAGPATPSWQDTS</sequence>
<dbReference type="AlphaFoldDB" id="A0A9P9DN74"/>
<name>A0A9P9DN74_9PLEO</name>
<protein>
    <submittedName>
        <fullName evidence="2">Uncharacterized protein</fullName>
    </submittedName>
</protein>
<evidence type="ECO:0000313" key="2">
    <source>
        <dbReference type="EMBL" id="KAH7122605.1"/>
    </source>
</evidence>
<proteinExistence type="predicted"/>
<dbReference type="Proteomes" id="UP000700596">
    <property type="component" value="Unassembled WGS sequence"/>
</dbReference>
<dbReference type="EMBL" id="JAGMWT010000009">
    <property type="protein sequence ID" value="KAH7122605.1"/>
    <property type="molecule type" value="Genomic_DNA"/>
</dbReference>
<organism evidence="2 3">
    <name type="scientific">Dendryphion nanum</name>
    <dbReference type="NCBI Taxonomy" id="256645"/>
    <lineage>
        <taxon>Eukaryota</taxon>
        <taxon>Fungi</taxon>
        <taxon>Dikarya</taxon>
        <taxon>Ascomycota</taxon>
        <taxon>Pezizomycotina</taxon>
        <taxon>Dothideomycetes</taxon>
        <taxon>Pleosporomycetidae</taxon>
        <taxon>Pleosporales</taxon>
        <taxon>Torulaceae</taxon>
        <taxon>Dendryphion</taxon>
    </lineage>
</organism>
<gene>
    <name evidence="2" type="ORF">B0J11DRAFT_344189</name>
</gene>
<accession>A0A9P9DN74</accession>
<feature type="region of interest" description="Disordered" evidence="1">
    <location>
        <begin position="38"/>
        <end position="62"/>
    </location>
</feature>
<reference evidence="2" key="1">
    <citation type="journal article" date="2021" name="Nat. Commun.">
        <title>Genetic determinants of endophytism in the Arabidopsis root mycobiome.</title>
        <authorList>
            <person name="Mesny F."/>
            <person name="Miyauchi S."/>
            <person name="Thiergart T."/>
            <person name="Pickel B."/>
            <person name="Atanasova L."/>
            <person name="Karlsson M."/>
            <person name="Huettel B."/>
            <person name="Barry K.W."/>
            <person name="Haridas S."/>
            <person name="Chen C."/>
            <person name="Bauer D."/>
            <person name="Andreopoulos W."/>
            <person name="Pangilinan J."/>
            <person name="LaButti K."/>
            <person name="Riley R."/>
            <person name="Lipzen A."/>
            <person name="Clum A."/>
            <person name="Drula E."/>
            <person name="Henrissat B."/>
            <person name="Kohler A."/>
            <person name="Grigoriev I.V."/>
            <person name="Martin F.M."/>
            <person name="Hacquard S."/>
        </authorList>
    </citation>
    <scope>NUCLEOTIDE SEQUENCE</scope>
    <source>
        <strain evidence="2">MPI-CAGE-CH-0243</strain>
    </source>
</reference>
<keyword evidence="3" id="KW-1185">Reference proteome</keyword>
<evidence type="ECO:0000313" key="3">
    <source>
        <dbReference type="Proteomes" id="UP000700596"/>
    </source>
</evidence>